<dbReference type="Proteomes" id="UP001152803">
    <property type="component" value="Unassembled WGS sequence"/>
</dbReference>
<keyword evidence="13 14" id="KW-0807">Transducer</keyword>
<feature type="transmembrane region" description="Helical" evidence="15">
    <location>
        <begin position="100"/>
        <end position="119"/>
    </location>
</feature>
<evidence type="ECO:0000256" key="1">
    <source>
        <dbReference type="ARBA" id="ARBA00004651"/>
    </source>
</evidence>
<evidence type="ECO:0000256" key="13">
    <source>
        <dbReference type="ARBA" id="ARBA00023224"/>
    </source>
</evidence>
<keyword evidence="10" id="KW-1015">Disulfide bond</keyword>
<evidence type="ECO:0000256" key="9">
    <source>
        <dbReference type="ARBA" id="ARBA00023136"/>
    </source>
</evidence>
<name>A0A9Q1E0R2_CONCO</name>
<evidence type="ECO:0000256" key="15">
    <source>
        <dbReference type="SAM" id="Phobius"/>
    </source>
</evidence>
<keyword evidence="8 14" id="KW-0297">G-protein coupled receptor</keyword>
<evidence type="ECO:0000256" key="5">
    <source>
        <dbReference type="ARBA" id="ARBA00022500"/>
    </source>
</evidence>
<comment type="subcellular location">
    <subcellularLocation>
        <location evidence="1">Cell membrane</location>
        <topology evidence="1">Multi-pass membrane protein</topology>
    </subcellularLocation>
</comment>
<dbReference type="PROSITE" id="PS00237">
    <property type="entry name" value="G_PROTEIN_RECEP_F1_1"/>
    <property type="match status" value="1"/>
</dbReference>
<keyword evidence="11 14" id="KW-0675">Receptor</keyword>
<comment type="caution">
    <text evidence="17">The sequence shown here is derived from an EMBL/GenBank/DDBJ whole genome shotgun (WGS) entry which is preliminary data.</text>
</comment>
<proteinExistence type="inferred from homology"/>
<dbReference type="GO" id="GO:0005886">
    <property type="term" value="C:plasma membrane"/>
    <property type="evidence" value="ECO:0007669"/>
    <property type="project" value="UniProtKB-SubCell"/>
</dbReference>
<evidence type="ECO:0000256" key="8">
    <source>
        <dbReference type="ARBA" id="ARBA00023040"/>
    </source>
</evidence>
<dbReference type="PROSITE" id="PS50262">
    <property type="entry name" value="G_PROTEIN_RECEP_F1_2"/>
    <property type="match status" value="1"/>
</dbReference>
<dbReference type="GO" id="GO:0004992">
    <property type="term" value="F:platelet activating factor receptor activity"/>
    <property type="evidence" value="ECO:0007669"/>
    <property type="project" value="InterPro"/>
</dbReference>
<dbReference type="InterPro" id="IPR017452">
    <property type="entry name" value="GPCR_Rhodpsn_7TM"/>
</dbReference>
<dbReference type="SUPFAM" id="SSF81321">
    <property type="entry name" value="Family A G protein-coupled receptor-like"/>
    <property type="match status" value="1"/>
</dbReference>
<evidence type="ECO:0000313" key="17">
    <source>
        <dbReference type="EMBL" id="KAJ8287497.1"/>
    </source>
</evidence>
<dbReference type="EMBL" id="JAFJMO010000001">
    <property type="protein sequence ID" value="KAJ8287497.1"/>
    <property type="molecule type" value="Genomic_DNA"/>
</dbReference>
<accession>A0A9Q1E0R2</accession>
<evidence type="ECO:0000256" key="3">
    <source>
        <dbReference type="ARBA" id="ARBA00016224"/>
    </source>
</evidence>
<keyword evidence="6 14" id="KW-0812">Transmembrane</keyword>
<organism evidence="17 18">
    <name type="scientific">Conger conger</name>
    <name type="common">Conger eel</name>
    <name type="synonym">Muraena conger</name>
    <dbReference type="NCBI Taxonomy" id="82655"/>
    <lineage>
        <taxon>Eukaryota</taxon>
        <taxon>Metazoa</taxon>
        <taxon>Chordata</taxon>
        <taxon>Craniata</taxon>
        <taxon>Vertebrata</taxon>
        <taxon>Euteleostomi</taxon>
        <taxon>Actinopterygii</taxon>
        <taxon>Neopterygii</taxon>
        <taxon>Teleostei</taxon>
        <taxon>Anguilliformes</taxon>
        <taxon>Congridae</taxon>
        <taxon>Conger</taxon>
    </lineage>
</organism>
<dbReference type="PANTHER" id="PTHR24233:SF6">
    <property type="entry name" value="PLATELET-ACTIVATING FACTOR RECEPTOR"/>
    <property type="match status" value="1"/>
</dbReference>
<evidence type="ECO:0000256" key="10">
    <source>
        <dbReference type="ARBA" id="ARBA00023157"/>
    </source>
</evidence>
<keyword evidence="18" id="KW-1185">Reference proteome</keyword>
<keyword evidence="5" id="KW-0145">Chemotaxis</keyword>
<dbReference type="AlphaFoldDB" id="A0A9Q1E0R2"/>
<feature type="transmembrane region" description="Helical" evidence="15">
    <location>
        <begin position="236"/>
        <end position="257"/>
    </location>
</feature>
<dbReference type="PRINTS" id="PR00237">
    <property type="entry name" value="GPCRRHODOPSN"/>
</dbReference>
<dbReference type="GO" id="GO:0045028">
    <property type="term" value="F:G protein-coupled purinergic nucleotide receptor activity"/>
    <property type="evidence" value="ECO:0007669"/>
    <property type="project" value="TreeGrafter"/>
</dbReference>
<evidence type="ECO:0000256" key="11">
    <source>
        <dbReference type="ARBA" id="ARBA00023170"/>
    </source>
</evidence>
<evidence type="ECO:0000313" key="18">
    <source>
        <dbReference type="Proteomes" id="UP001152803"/>
    </source>
</evidence>
<evidence type="ECO:0000256" key="2">
    <source>
        <dbReference type="ARBA" id="ARBA00011145"/>
    </source>
</evidence>
<comment type="similarity">
    <text evidence="14">Belongs to the G-protein coupled receptor 1 family.</text>
</comment>
<feature type="transmembrane region" description="Helical" evidence="15">
    <location>
        <begin position="190"/>
        <end position="215"/>
    </location>
</feature>
<sequence length="357" mass="40310">MSGPDVSGPGNGSFLDSEFRYNLFTVFYSLVFIVGLVANVGALYVLRHLRDAKAMNEIRIYMTNLTVADLLFVCALPFWISYYYSRGHWRFGDALCRVTGSLFFINTYSSVLFLAIISFNRYWAVTRPLDAVTSDHRRRGILMSLGVWVVTLSASGPQLAQNGMNSDDAGVVRCFENYVERDEATRMTVAAMHFAIIGLFFLVFLLVVVCNVLIGRTLLQQRQTLAGRKRWGLKKYALWMVCVVVLVFMVCFLPHHVVQGPWTLAVLGYSGMSDSTRQRLNDAHQFTTMLMGLNCIMDPVVYCFSTRKFRHYVSSRLGFLSRAKDCSVRTNSTKVSLNMHRQGVVAPLEMAGEGVRE</sequence>
<reference evidence="17" key="1">
    <citation type="journal article" date="2023" name="Science">
        <title>Genome structures resolve the early diversification of teleost fishes.</title>
        <authorList>
            <person name="Parey E."/>
            <person name="Louis A."/>
            <person name="Montfort J."/>
            <person name="Bouchez O."/>
            <person name="Roques C."/>
            <person name="Iampietro C."/>
            <person name="Lluch J."/>
            <person name="Castinel A."/>
            <person name="Donnadieu C."/>
            <person name="Desvignes T."/>
            <person name="Floi Bucao C."/>
            <person name="Jouanno E."/>
            <person name="Wen M."/>
            <person name="Mejri S."/>
            <person name="Dirks R."/>
            <person name="Jansen H."/>
            <person name="Henkel C."/>
            <person name="Chen W.J."/>
            <person name="Zahm M."/>
            <person name="Cabau C."/>
            <person name="Klopp C."/>
            <person name="Thompson A.W."/>
            <person name="Robinson-Rechavi M."/>
            <person name="Braasch I."/>
            <person name="Lecointre G."/>
            <person name="Bobe J."/>
            <person name="Postlethwait J.H."/>
            <person name="Berthelot C."/>
            <person name="Roest Crollius H."/>
            <person name="Guiguen Y."/>
        </authorList>
    </citation>
    <scope>NUCLEOTIDE SEQUENCE</scope>
    <source>
        <strain evidence="17">Concon-B</strain>
    </source>
</reference>
<keyword evidence="12" id="KW-0325">Glycoprotein</keyword>
<dbReference type="PRINTS" id="PR01153">
    <property type="entry name" value="PAFRECEPTOR"/>
</dbReference>
<dbReference type="InterPro" id="IPR000276">
    <property type="entry name" value="GPCR_Rhodpsn"/>
</dbReference>
<evidence type="ECO:0000256" key="4">
    <source>
        <dbReference type="ARBA" id="ARBA00022475"/>
    </source>
</evidence>
<dbReference type="GO" id="GO:0006935">
    <property type="term" value="P:chemotaxis"/>
    <property type="evidence" value="ECO:0007669"/>
    <property type="project" value="UniProtKB-KW"/>
</dbReference>
<evidence type="ECO:0000256" key="12">
    <source>
        <dbReference type="ARBA" id="ARBA00023180"/>
    </source>
</evidence>
<comment type="subunit">
    <text evidence="2">Interacts with ARRB1.</text>
</comment>
<protein>
    <recommendedName>
        <fullName evidence="3">Platelet-activating factor receptor</fullName>
    </recommendedName>
</protein>
<dbReference type="OrthoDB" id="5985406at2759"/>
<keyword evidence="4" id="KW-1003">Cell membrane</keyword>
<feature type="transmembrane region" description="Helical" evidence="15">
    <location>
        <begin position="58"/>
        <end position="80"/>
    </location>
</feature>
<feature type="domain" description="G-protein coupled receptors family 1 profile" evidence="16">
    <location>
        <begin position="38"/>
        <end position="302"/>
    </location>
</feature>
<evidence type="ECO:0000256" key="7">
    <source>
        <dbReference type="ARBA" id="ARBA00022989"/>
    </source>
</evidence>
<keyword evidence="9 15" id="KW-0472">Membrane</keyword>
<feature type="transmembrane region" description="Helical" evidence="15">
    <location>
        <begin position="283"/>
        <end position="304"/>
    </location>
</feature>
<evidence type="ECO:0000259" key="16">
    <source>
        <dbReference type="PROSITE" id="PS50262"/>
    </source>
</evidence>
<feature type="transmembrane region" description="Helical" evidence="15">
    <location>
        <begin position="23"/>
        <end position="46"/>
    </location>
</feature>
<dbReference type="Gene3D" id="1.20.1070.10">
    <property type="entry name" value="Rhodopsin 7-helix transmembrane proteins"/>
    <property type="match status" value="1"/>
</dbReference>
<feature type="transmembrane region" description="Helical" evidence="15">
    <location>
        <begin position="140"/>
        <end position="160"/>
    </location>
</feature>
<dbReference type="Pfam" id="PF00001">
    <property type="entry name" value="7tm_1"/>
    <property type="match status" value="1"/>
</dbReference>
<dbReference type="InterPro" id="IPR002282">
    <property type="entry name" value="PAF_rcpt"/>
</dbReference>
<dbReference type="PANTHER" id="PTHR24233">
    <property type="entry name" value="P2Y PURINOCEPTOR-RELATED G-PROTEIN COUPLED RECEPTOR"/>
    <property type="match status" value="1"/>
</dbReference>
<keyword evidence="7 15" id="KW-1133">Transmembrane helix</keyword>
<gene>
    <name evidence="17" type="ORF">COCON_G00001560</name>
</gene>
<evidence type="ECO:0000256" key="14">
    <source>
        <dbReference type="RuleBase" id="RU000688"/>
    </source>
</evidence>
<evidence type="ECO:0000256" key="6">
    <source>
        <dbReference type="ARBA" id="ARBA00022692"/>
    </source>
</evidence>